<comment type="similarity">
    <text evidence="1">Belongs to the aromatic prenyltransferase family.</text>
</comment>
<accession>A0ABU6CQR5</accession>
<proteinExistence type="inferred from homology"/>
<organism evidence="4 5">
    <name type="scientific">Streptomyces kunmingensis</name>
    <dbReference type="NCBI Taxonomy" id="68225"/>
    <lineage>
        <taxon>Bacteria</taxon>
        <taxon>Bacillati</taxon>
        <taxon>Actinomycetota</taxon>
        <taxon>Actinomycetes</taxon>
        <taxon>Kitasatosporales</taxon>
        <taxon>Streptomycetaceae</taxon>
        <taxon>Streptomyces</taxon>
    </lineage>
</organism>
<dbReference type="Proteomes" id="UP001352223">
    <property type="component" value="Unassembled WGS sequence"/>
</dbReference>
<comment type="caution">
    <text evidence="4">The sequence shown here is derived from an EMBL/GenBank/DDBJ whole genome shotgun (WGS) entry which is preliminary data.</text>
</comment>
<gene>
    <name evidence="4" type="ORF">OKJ48_43615</name>
</gene>
<dbReference type="SFLD" id="SFLDG01163">
    <property type="entry name" value="II"/>
    <property type="match status" value="1"/>
</dbReference>
<dbReference type="EMBL" id="JAOZYB010000374">
    <property type="protein sequence ID" value="MEB3967078.1"/>
    <property type="molecule type" value="Genomic_DNA"/>
</dbReference>
<dbReference type="RefSeq" id="WP_324777001.1">
    <property type="nucleotide sequence ID" value="NZ_BAAATS010000058.1"/>
</dbReference>
<evidence type="ECO:0000313" key="4">
    <source>
        <dbReference type="EMBL" id="MEB3967078.1"/>
    </source>
</evidence>
<evidence type="ECO:0000256" key="2">
    <source>
        <dbReference type="ARBA" id="ARBA00022602"/>
    </source>
</evidence>
<dbReference type="InterPro" id="IPR033964">
    <property type="entry name" value="ABBA"/>
</dbReference>
<evidence type="ECO:0000256" key="3">
    <source>
        <dbReference type="ARBA" id="ARBA00022679"/>
    </source>
</evidence>
<evidence type="ECO:0000256" key="1">
    <source>
        <dbReference type="ARBA" id="ARBA00005368"/>
    </source>
</evidence>
<protein>
    <submittedName>
        <fullName evidence="4">Aromatic prenyltransferase</fullName>
    </submittedName>
</protein>
<keyword evidence="2" id="KW-0637">Prenyltransferase</keyword>
<dbReference type="Pfam" id="PF11468">
    <property type="entry name" value="PTase_Orf2"/>
    <property type="match status" value="1"/>
</dbReference>
<name>A0ABU6CQR5_9ACTN</name>
<dbReference type="CDD" id="cd13931">
    <property type="entry name" value="PT-CloQ_NphB"/>
    <property type="match status" value="1"/>
</dbReference>
<dbReference type="InterPro" id="IPR036239">
    <property type="entry name" value="PrenylTrfase-like_sf"/>
</dbReference>
<reference evidence="4 5" key="1">
    <citation type="submission" date="2022-10" db="EMBL/GenBank/DDBJ databases">
        <authorList>
            <person name="Xie J."/>
            <person name="Shen N."/>
        </authorList>
    </citation>
    <scope>NUCLEOTIDE SEQUENCE [LARGE SCALE GENOMIC DNA]</scope>
    <source>
        <strain evidence="4 5">DSM 41681</strain>
    </source>
</reference>
<evidence type="ECO:0000313" key="5">
    <source>
        <dbReference type="Proteomes" id="UP001352223"/>
    </source>
</evidence>
<sequence>MSEKADLEGLYAATAEAAGLLGIACSREKMSPVLTAFQDLITDPVVFNIVTSKGRVGDLSFDFMTPPGAGDPRARALAHGLVDETDHPIRSLFTEIQERFPLQSFGVDYGVTRGFNKAYAFFPLGELQSLADLAAVPSMPRALSDQMGAFADHGLGDKVSAVAVDYARRSWNVYFNGLSPQHVGPAAVTSMLREFGLPEPSEQFLEFAGTSAALYPTFGWDSSKVERLCFSTRTTDPAALPARIEPKLGMFAAHAPYAYDGDRVLVYAGAVSPAEEYYKLASYHRMAAVTHDRVRTAA</sequence>
<dbReference type="SUPFAM" id="SSF143492">
    <property type="entry name" value="Prenyltransferase-like"/>
    <property type="match status" value="1"/>
</dbReference>
<keyword evidence="5" id="KW-1185">Reference proteome</keyword>
<dbReference type="SFLD" id="SFLDS00036">
    <property type="entry name" value="Aromatic_Prenyltransferase"/>
    <property type="match status" value="1"/>
</dbReference>
<dbReference type="InterPro" id="IPR020965">
    <property type="entry name" value="Prenyltransferase_CloQ"/>
</dbReference>
<keyword evidence="3" id="KW-0808">Transferase</keyword>